<dbReference type="Gene3D" id="1.25.40.20">
    <property type="entry name" value="Ankyrin repeat-containing domain"/>
    <property type="match status" value="1"/>
</dbReference>
<feature type="domain" description="Peptidase A1" evidence="11">
    <location>
        <begin position="97"/>
        <end position="455"/>
    </location>
</feature>
<dbReference type="Pfam" id="PF14543">
    <property type="entry name" value="TAXi_N"/>
    <property type="match status" value="1"/>
</dbReference>
<dbReference type="InterPro" id="IPR021109">
    <property type="entry name" value="Peptidase_aspartic_dom_sf"/>
</dbReference>
<accession>H3HC54</accession>
<dbReference type="EMBL" id="DS566022">
    <property type="status" value="NOT_ANNOTATED_CDS"/>
    <property type="molecule type" value="Genomic_DNA"/>
</dbReference>
<evidence type="ECO:0000256" key="4">
    <source>
        <dbReference type="ARBA" id="ARBA00022692"/>
    </source>
</evidence>
<keyword evidence="4" id="KW-0812">Transmembrane</keyword>
<dbReference type="OMA" id="THYAEIY"/>
<dbReference type="FunFam" id="2.40.70.10:FF:000214">
    <property type="entry name" value="Pepsin-type aspartyl protease"/>
    <property type="match status" value="1"/>
</dbReference>
<dbReference type="GO" id="GO:0016020">
    <property type="term" value="C:membrane"/>
    <property type="evidence" value="ECO:0007669"/>
    <property type="project" value="UniProtKB-SubCell"/>
</dbReference>
<sequence>MTSRSGAAGARWRASLAVFAAVAYTQMTSLAAGKQSFLKIQLHKQQQPSADLAYRLATQQERARRRAQEETGNADGDFTLGTLALSEAPLGVGLGTHYAEIYLGIPAQRASVIVDTGSHLTALPCSTCDGCGTHTDPLFDVSKSTTAKYLGCHDFDSCRSCEQNRCYISQSYMEGSMWQAVMVDELVWVGGFSSKDDEVEGVLKTFGFRFPVGCQTKETGLFITQKENGIMGLGRHRSTVMSYMLSAGRITQNLFTLCFAGDGGELVFGGVDYSHHTSNVGYTPLLDDKSAYYPVHVKDIRLNGVSLGIDAGTINSGRGIIVDSGTTDTFFDAKGQRSFLNAFKNAAGGRAYNEKTSQYLTPSDDDGSYYGNFHFSERSGGVLGASTMVGFDVIFDAENKRVGFAESDCATALANTVGSPEVAASSTTGVATKRSSPAFGAFVAEVILISLVGVALAVMTIVDIIDNDSPSPASPPGSPLSPRSRAARKGPSPKFTIGSSEEGDRDELREEEEATDGDLIVVDAWLSTGARGDVNVTMGEGWTALLYAVAHSRIGVVRRLLQEESIDLNATSTTGSSALTLAMARKNNTLVALLLSNGASRATLPNALWQEMASWIRADVRLMLSPDWAVVWSPALHRHFPPAEREKCRLVVYANTLALRRRERQAPGSAGLASSSSIASWKEKAMLQLGWMFAAFMGSFVTDEQLVRWRYLSPPLVDHIIEYAVYLW</sequence>
<evidence type="ECO:0000256" key="7">
    <source>
        <dbReference type="ARBA" id="ARBA00022989"/>
    </source>
</evidence>
<evidence type="ECO:0000313" key="13">
    <source>
        <dbReference type="Proteomes" id="UP000005238"/>
    </source>
</evidence>
<dbReference type="SUPFAM" id="SSF50630">
    <property type="entry name" value="Acid proteases"/>
    <property type="match status" value="1"/>
</dbReference>
<dbReference type="PROSITE" id="PS51767">
    <property type="entry name" value="PEPTIDASE_A1"/>
    <property type="match status" value="1"/>
</dbReference>
<protein>
    <recommendedName>
        <fullName evidence="11">Peptidase A1 domain-containing protein</fullName>
    </recommendedName>
</protein>
<evidence type="ECO:0000256" key="6">
    <source>
        <dbReference type="ARBA" id="ARBA00022801"/>
    </source>
</evidence>
<evidence type="ECO:0000256" key="9">
    <source>
        <dbReference type="PIRSR" id="PIRSR601461-1"/>
    </source>
</evidence>
<feature type="region of interest" description="Disordered" evidence="10">
    <location>
        <begin position="468"/>
        <end position="514"/>
    </location>
</feature>
<reference evidence="13" key="1">
    <citation type="journal article" date="2006" name="Science">
        <title>Phytophthora genome sequences uncover evolutionary origins and mechanisms of pathogenesis.</title>
        <authorList>
            <person name="Tyler B.M."/>
            <person name="Tripathy S."/>
            <person name="Zhang X."/>
            <person name="Dehal P."/>
            <person name="Jiang R.H."/>
            <person name="Aerts A."/>
            <person name="Arredondo F.D."/>
            <person name="Baxter L."/>
            <person name="Bensasson D."/>
            <person name="Beynon J.L."/>
            <person name="Chapman J."/>
            <person name="Damasceno C.M."/>
            <person name="Dorrance A.E."/>
            <person name="Dou D."/>
            <person name="Dickerman A.W."/>
            <person name="Dubchak I.L."/>
            <person name="Garbelotto M."/>
            <person name="Gijzen M."/>
            <person name="Gordon S.G."/>
            <person name="Govers F."/>
            <person name="Grunwald N.J."/>
            <person name="Huang W."/>
            <person name="Ivors K.L."/>
            <person name="Jones R.W."/>
            <person name="Kamoun S."/>
            <person name="Krampis K."/>
            <person name="Lamour K.H."/>
            <person name="Lee M.K."/>
            <person name="McDonald W.H."/>
            <person name="Medina M."/>
            <person name="Meijer H.J."/>
            <person name="Nordberg E.K."/>
            <person name="Maclean D.J."/>
            <person name="Ospina-Giraldo M.D."/>
            <person name="Morris P.F."/>
            <person name="Phuntumart V."/>
            <person name="Putnam N.H."/>
            <person name="Rash S."/>
            <person name="Rose J.K."/>
            <person name="Sakihama Y."/>
            <person name="Salamov A.A."/>
            <person name="Savidor A."/>
            <person name="Scheuring C.F."/>
            <person name="Smith B.M."/>
            <person name="Sobral B.W."/>
            <person name="Terry A."/>
            <person name="Torto-Alalibo T.A."/>
            <person name="Win J."/>
            <person name="Xu Z."/>
            <person name="Zhang H."/>
            <person name="Grigoriev I.V."/>
            <person name="Rokhsar D.S."/>
            <person name="Boore J.L."/>
        </authorList>
    </citation>
    <scope>NUCLEOTIDE SEQUENCE [LARGE SCALE GENOMIC DNA]</scope>
    <source>
        <strain evidence="13">Pr102</strain>
    </source>
</reference>
<keyword evidence="6" id="KW-0378">Hydrolase</keyword>
<dbReference type="Gene3D" id="2.40.70.10">
    <property type="entry name" value="Acid Proteases"/>
    <property type="match status" value="3"/>
</dbReference>
<feature type="compositionally biased region" description="Acidic residues" evidence="10">
    <location>
        <begin position="501"/>
        <end position="514"/>
    </location>
</feature>
<dbReference type="Proteomes" id="UP000005238">
    <property type="component" value="Unassembled WGS sequence"/>
</dbReference>
<evidence type="ECO:0000256" key="3">
    <source>
        <dbReference type="ARBA" id="ARBA00022670"/>
    </source>
</evidence>
<dbReference type="InterPro" id="IPR036770">
    <property type="entry name" value="Ankyrin_rpt-contain_sf"/>
</dbReference>
<feature type="active site" evidence="9">
    <location>
        <position position="115"/>
    </location>
</feature>
<dbReference type="InterPro" id="IPR033121">
    <property type="entry name" value="PEPTIDASE_A1"/>
</dbReference>
<keyword evidence="13" id="KW-1185">Reference proteome</keyword>
<dbReference type="PANTHER" id="PTHR13683">
    <property type="entry name" value="ASPARTYL PROTEASES"/>
    <property type="match status" value="1"/>
</dbReference>
<dbReference type="PRINTS" id="PR00792">
    <property type="entry name" value="PEPSIN"/>
</dbReference>
<keyword evidence="5" id="KW-0732">Signal</keyword>
<dbReference type="PANTHER" id="PTHR13683:SF375">
    <property type="entry name" value="PEPTIDASE A1 DOMAIN-CONTAINING PROTEIN"/>
    <property type="match status" value="1"/>
</dbReference>
<dbReference type="Pfam" id="PF12796">
    <property type="entry name" value="Ank_2"/>
    <property type="match status" value="1"/>
</dbReference>
<dbReference type="VEuPathDB" id="FungiDB:KRP23_2465"/>
<organism evidence="12 13">
    <name type="scientific">Phytophthora ramorum</name>
    <name type="common">Sudden oak death agent</name>
    <dbReference type="NCBI Taxonomy" id="164328"/>
    <lineage>
        <taxon>Eukaryota</taxon>
        <taxon>Sar</taxon>
        <taxon>Stramenopiles</taxon>
        <taxon>Oomycota</taxon>
        <taxon>Peronosporomycetes</taxon>
        <taxon>Peronosporales</taxon>
        <taxon>Peronosporaceae</taxon>
        <taxon>Phytophthora</taxon>
    </lineage>
</organism>
<reference evidence="12" key="2">
    <citation type="submission" date="2015-06" db="UniProtKB">
        <authorList>
            <consortium name="EnsemblProtists"/>
        </authorList>
    </citation>
    <scope>IDENTIFICATION</scope>
    <source>
        <strain evidence="12">Pr102</strain>
    </source>
</reference>
<dbReference type="GO" id="GO:0006508">
    <property type="term" value="P:proteolysis"/>
    <property type="evidence" value="ECO:0007669"/>
    <property type="project" value="UniProtKB-KW"/>
</dbReference>
<dbReference type="VEuPathDB" id="FungiDB:KRP22_7680"/>
<evidence type="ECO:0000256" key="1">
    <source>
        <dbReference type="ARBA" id="ARBA00004370"/>
    </source>
</evidence>
<feature type="active site" evidence="9">
    <location>
        <position position="323"/>
    </location>
</feature>
<dbReference type="VEuPathDB" id="FungiDB:KRP23_2466"/>
<dbReference type="GO" id="GO:0004190">
    <property type="term" value="F:aspartic-type endopeptidase activity"/>
    <property type="evidence" value="ECO:0007669"/>
    <property type="project" value="InterPro"/>
</dbReference>
<dbReference type="VEuPathDB" id="FungiDB:KRP22_7679"/>
<dbReference type="InterPro" id="IPR001461">
    <property type="entry name" value="Aspartic_peptidase_A1"/>
</dbReference>
<name>H3HC54_PHYRM</name>
<dbReference type="AlphaFoldDB" id="H3HC54"/>
<dbReference type="InterPro" id="IPR002110">
    <property type="entry name" value="Ankyrin_rpt"/>
</dbReference>
<dbReference type="SUPFAM" id="SSF48403">
    <property type="entry name" value="Ankyrin repeat"/>
    <property type="match status" value="1"/>
</dbReference>
<evidence type="ECO:0000256" key="10">
    <source>
        <dbReference type="SAM" id="MobiDB-lite"/>
    </source>
</evidence>
<dbReference type="eggNOG" id="KOG1339">
    <property type="taxonomic scope" value="Eukaryota"/>
</dbReference>
<keyword evidence="3" id="KW-0645">Protease</keyword>
<keyword evidence="8" id="KW-0472">Membrane</keyword>
<dbReference type="InterPro" id="IPR032861">
    <property type="entry name" value="TAXi_N"/>
</dbReference>
<dbReference type="EnsemblProtists" id="Phyra94817">
    <property type="protein sequence ID" value="Phyra94817"/>
    <property type="gene ID" value="Phyra94817"/>
</dbReference>
<comment type="subcellular location">
    <subcellularLocation>
        <location evidence="1">Membrane</location>
    </subcellularLocation>
</comment>
<dbReference type="InParanoid" id="H3HC54"/>
<evidence type="ECO:0000313" key="12">
    <source>
        <dbReference type="EnsemblProtists" id="Phyra94817"/>
    </source>
</evidence>
<dbReference type="HOGENOM" id="CLU_022978_0_0_1"/>
<evidence type="ECO:0000256" key="8">
    <source>
        <dbReference type="ARBA" id="ARBA00023136"/>
    </source>
</evidence>
<evidence type="ECO:0000256" key="5">
    <source>
        <dbReference type="ARBA" id="ARBA00022729"/>
    </source>
</evidence>
<dbReference type="SMART" id="SM00248">
    <property type="entry name" value="ANK"/>
    <property type="match status" value="2"/>
</dbReference>
<dbReference type="STRING" id="164328.H3HC54"/>
<evidence type="ECO:0000256" key="2">
    <source>
        <dbReference type="ARBA" id="ARBA00007447"/>
    </source>
</evidence>
<comment type="similarity">
    <text evidence="2">Belongs to the peptidase A1 family.</text>
</comment>
<proteinExistence type="inferred from homology"/>
<evidence type="ECO:0000259" key="11">
    <source>
        <dbReference type="PROSITE" id="PS51767"/>
    </source>
</evidence>
<keyword evidence="7" id="KW-1133">Transmembrane helix</keyword>